<name>A0A086MSX9_9ACTN</name>
<sequence length="85" mass="8810">MAERIGALLEGRVPVARPAQFDYDFLAHERALHRAHGHRPRPAGAGLPPGAGPGYAWTVGEYDAGIGTVAVPVFLGCAAYGSLSA</sequence>
<dbReference type="EMBL" id="JNFQ01000004">
    <property type="protein sequence ID" value="KFG71997.1"/>
    <property type="molecule type" value="Genomic_DNA"/>
</dbReference>
<dbReference type="HOGENOM" id="CLU_2511308_0_0_11"/>
<proteinExistence type="predicted"/>
<dbReference type="AlphaFoldDB" id="A0A086MSX9"/>
<dbReference type="Proteomes" id="UP000029095">
    <property type="component" value="Unassembled WGS sequence"/>
</dbReference>
<accession>A0A086MSX9</accession>
<comment type="caution">
    <text evidence="1">The sequence shown here is derived from an EMBL/GenBank/DDBJ whole genome shotgun (WGS) entry which is preliminary data.</text>
</comment>
<organism evidence="1 2">
    <name type="scientific">Streptomyces mutabilis</name>
    <dbReference type="NCBI Taxonomy" id="67332"/>
    <lineage>
        <taxon>Bacteria</taxon>
        <taxon>Bacillati</taxon>
        <taxon>Actinomycetota</taxon>
        <taxon>Actinomycetes</taxon>
        <taxon>Kitasatosporales</taxon>
        <taxon>Streptomycetaceae</taxon>
        <taxon>Streptomyces</taxon>
    </lineage>
</organism>
<protein>
    <submittedName>
        <fullName evidence="1">Uncharacterized protein</fullName>
    </submittedName>
</protein>
<evidence type="ECO:0000313" key="1">
    <source>
        <dbReference type="EMBL" id="KFG71997.1"/>
    </source>
</evidence>
<dbReference type="STRING" id="1915400.FM21_31045"/>
<gene>
    <name evidence="1" type="ORF">FM21_31045</name>
</gene>
<keyword evidence="2" id="KW-1185">Reference proteome</keyword>
<evidence type="ECO:0000313" key="2">
    <source>
        <dbReference type="Proteomes" id="UP000029095"/>
    </source>
</evidence>
<reference evidence="1 2" key="1">
    <citation type="submission" date="2014-05" db="EMBL/GenBank/DDBJ databases">
        <title>Complete genome sequence of the Streptomyces mutabilis TRM45540.</title>
        <authorList>
            <person name="Luo X."/>
            <person name="Zhang L."/>
        </authorList>
    </citation>
    <scope>NUCLEOTIDE SEQUENCE [LARGE SCALE GENOMIC DNA]</scope>
    <source>
        <strain evidence="1 2">TRM45540</strain>
    </source>
</reference>